<feature type="region of interest" description="Disordered" evidence="2">
    <location>
        <begin position="360"/>
        <end position="393"/>
    </location>
</feature>
<keyword evidence="4" id="KW-1185">Reference proteome</keyword>
<evidence type="ECO:0000313" key="4">
    <source>
        <dbReference type="Proteomes" id="UP000027222"/>
    </source>
</evidence>
<name>A0A067SXX2_GALM3</name>
<feature type="compositionally biased region" description="Basic residues" evidence="2">
    <location>
        <begin position="1"/>
        <end position="21"/>
    </location>
</feature>
<feature type="coiled-coil region" evidence="1">
    <location>
        <begin position="151"/>
        <end position="189"/>
    </location>
</feature>
<feature type="region of interest" description="Disordered" evidence="2">
    <location>
        <begin position="1"/>
        <end position="93"/>
    </location>
</feature>
<dbReference type="OrthoDB" id="6474464at2759"/>
<sequence length="444" mass="48369">MTAANRGKRQKPKGKPQKPHIKIPSTPNSASKGGVSAASNDKDTTSQEPQSSLGSAFQTPPTSPSSPVIDLPSMESMTQQSQEPQEKQPPQEQVNVNPAISATDIASNDILAIANVFATMKTALVSMTSAFDRLGTQTEKMMSLSLDIKAAEQLRQVQSTLEQQIIRHKAEIQTLRSSLQAKIKEAVEEKIRAQMYDIVKSSIQQEVEEKVREQLSVQIPEDLRQQVISHKRQILEVKTTLHNSEARRYNALQTIPGPNARLRPLLRPLPTPEQSPVILVSQSSSVGGSTLATPTSAFPRVPAPTPIKRIASNSLRSALPETVPPTPSHLFPRDLGALFALSQDDARRLLREYGLDSAAASPATENAKPRGLASVDEEGDALDSDGEKAGEEDPDAHAKYLNTFMAHIGVPFLMIPAPKEKVDESAPLSSRSRRRRLLTPLIIK</sequence>
<feature type="compositionally biased region" description="Acidic residues" evidence="2">
    <location>
        <begin position="375"/>
        <end position="384"/>
    </location>
</feature>
<keyword evidence="1" id="KW-0175">Coiled coil</keyword>
<proteinExistence type="predicted"/>
<dbReference type="AlphaFoldDB" id="A0A067SXX2"/>
<feature type="compositionally biased region" description="Low complexity" evidence="2">
    <location>
        <begin position="79"/>
        <end position="93"/>
    </location>
</feature>
<protein>
    <submittedName>
        <fullName evidence="3">Uncharacterized protein</fullName>
    </submittedName>
</protein>
<dbReference type="EMBL" id="KL142380">
    <property type="protein sequence ID" value="KDR75746.1"/>
    <property type="molecule type" value="Genomic_DNA"/>
</dbReference>
<evidence type="ECO:0000256" key="1">
    <source>
        <dbReference type="SAM" id="Coils"/>
    </source>
</evidence>
<evidence type="ECO:0000313" key="3">
    <source>
        <dbReference type="EMBL" id="KDR75746.1"/>
    </source>
</evidence>
<reference evidence="4" key="1">
    <citation type="journal article" date="2014" name="Proc. Natl. Acad. Sci. U.S.A.">
        <title>Extensive sampling of basidiomycete genomes demonstrates inadequacy of the white-rot/brown-rot paradigm for wood decay fungi.</title>
        <authorList>
            <person name="Riley R."/>
            <person name="Salamov A.A."/>
            <person name="Brown D.W."/>
            <person name="Nagy L.G."/>
            <person name="Floudas D."/>
            <person name="Held B.W."/>
            <person name="Levasseur A."/>
            <person name="Lombard V."/>
            <person name="Morin E."/>
            <person name="Otillar R."/>
            <person name="Lindquist E.A."/>
            <person name="Sun H."/>
            <person name="LaButti K.M."/>
            <person name="Schmutz J."/>
            <person name="Jabbour D."/>
            <person name="Luo H."/>
            <person name="Baker S.E."/>
            <person name="Pisabarro A.G."/>
            <person name="Walton J.D."/>
            <person name="Blanchette R.A."/>
            <person name="Henrissat B."/>
            <person name="Martin F."/>
            <person name="Cullen D."/>
            <person name="Hibbett D.S."/>
            <person name="Grigoriev I.V."/>
        </authorList>
    </citation>
    <scope>NUCLEOTIDE SEQUENCE [LARGE SCALE GENOMIC DNA]</scope>
    <source>
        <strain evidence="4">CBS 339.88</strain>
    </source>
</reference>
<accession>A0A067SXX2</accession>
<evidence type="ECO:0000256" key="2">
    <source>
        <dbReference type="SAM" id="MobiDB-lite"/>
    </source>
</evidence>
<feature type="compositionally biased region" description="Polar residues" evidence="2">
    <location>
        <begin position="46"/>
        <end position="60"/>
    </location>
</feature>
<dbReference type="HOGENOM" id="CLU_050078_1_0_1"/>
<dbReference type="Proteomes" id="UP000027222">
    <property type="component" value="Unassembled WGS sequence"/>
</dbReference>
<dbReference type="STRING" id="685588.A0A067SXX2"/>
<gene>
    <name evidence="3" type="ORF">GALMADRAFT_226392</name>
</gene>
<organism evidence="3 4">
    <name type="scientific">Galerina marginata (strain CBS 339.88)</name>
    <dbReference type="NCBI Taxonomy" id="685588"/>
    <lineage>
        <taxon>Eukaryota</taxon>
        <taxon>Fungi</taxon>
        <taxon>Dikarya</taxon>
        <taxon>Basidiomycota</taxon>
        <taxon>Agaricomycotina</taxon>
        <taxon>Agaricomycetes</taxon>
        <taxon>Agaricomycetidae</taxon>
        <taxon>Agaricales</taxon>
        <taxon>Agaricineae</taxon>
        <taxon>Strophariaceae</taxon>
        <taxon>Galerina</taxon>
    </lineage>
</organism>